<evidence type="ECO:0000313" key="9">
    <source>
        <dbReference type="Proteomes" id="UP000054558"/>
    </source>
</evidence>
<dbReference type="GO" id="GO:0006506">
    <property type="term" value="P:GPI anchor biosynthetic process"/>
    <property type="evidence" value="ECO:0000318"/>
    <property type="project" value="GO_Central"/>
</dbReference>
<keyword evidence="2 7" id="KW-0337">GPI-anchor biosynthesis</keyword>
<dbReference type="STRING" id="105231.A0A1Y1HWM7"/>
<evidence type="ECO:0000256" key="5">
    <source>
        <dbReference type="ARBA" id="ARBA00022989"/>
    </source>
</evidence>
<comment type="function">
    <text evidence="7">Involved in the lipid remodeling steps of GPI-anchor maturation.</text>
</comment>
<keyword evidence="3 7" id="KW-0812">Transmembrane</keyword>
<evidence type="ECO:0000256" key="6">
    <source>
        <dbReference type="ARBA" id="ARBA00023136"/>
    </source>
</evidence>
<evidence type="ECO:0000256" key="2">
    <source>
        <dbReference type="ARBA" id="ARBA00022502"/>
    </source>
</evidence>
<evidence type="ECO:0000313" key="8">
    <source>
        <dbReference type="EMBL" id="GAQ82563.1"/>
    </source>
</evidence>
<sequence>MRMLRGYLELRGTILFRLPLLLLLVSVGRTRASSGDRSEDFSGCLANCRASGCAFLSAQATKGAKGSTCIPDCIPPASGEAGEGGAESKLLTTAWELRALRWTCNSECKYQCMVQREAAKTGAAPEKYYGKWPFKRVLGAQEPASLLLSLLNLLAHAYGLLSLRRTVARLPLVEGRAAYPYTGLWHLYAIFNINAWLWSAVFHARDCKVTEQLDYYSAVALLGFSLIVALIRALGLRTEAAQVTVSAPIIGFTTTHIFALMTFIDDYSWNMKVCLTMGALQLGTWAIWGVRSRHPSLLKLLVAILGVAGATALEVFDFPPYFGVFDAHSLWHAATVPLVLLWWSWVNDDARYVAQKALKGKDVAEKGKTS</sequence>
<feature type="transmembrane region" description="Helical" evidence="7">
    <location>
        <begin position="144"/>
        <end position="163"/>
    </location>
</feature>
<gene>
    <name evidence="8" type="ORF">KFL_001150240</name>
</gene>
<dbReference type="OrthoDB" id="419770at2759"/>
<feature type="transmembrane region" description="Helical" evidence="7">
    <location>
        <begin position="328"/>
        <end position="346"/>
    </location>
</feature>
<comment type="subcellular location">
    <subcellularLocation>
        <location evidence="1">Endomembrane system</location>
        <topology evidence="1">Multi-pass membrane protein</topology>
    </subcellularLocation>
    <subcellularLocation>
        <location evidence="7">Golgi apparatus membrane</location>
        <topology evidence="7">Multi-pass membrane protein</topology>
    </subcellularLocation>
</comment>
<keyword evidence="4 7" id="KW-0732">Signal</keyword>
<dbReference type="GO" id="GO:0005789">
    <property type="term" value="C:endoplasmic reticulum membrane"/>
    <property type="evidence" value="ECO:0000318"/>
    <property type="project" value="GO_Central"/>
</dbReference>
<keyword evidence="9" id="KW-1185">Reference proteome</keyword>
<keyword evidence="6 7" id="KW-0472">Membrane</keyword>
<dbReference type="OMA" id="DFMIEDC"/>
<dbReference type="GO" id="GO:0016788">
    <property type="term" value="F:hydrolase activity, acting on ester bonds"/>
    <property type="evidence" value="ECO:0000318"/>
    <property type="project" value="GO_Central"/>
</dbReference>
<evidence type="ECO:0000256" key="1">
    <source>
        <dbReference type="ARBA" id="ARBA00004127"/>
    </source>
</evidence>
<dbReference type="InterPro" id="IPR007217">
    <property type="entry name" value="Per1-like"/>
</dbReference>
<evidence type="ECO:0000256" key="3">
    <source>
        <dbReference type="ARBA" id="ARBA00022692"/>
    </source>
</evidence>
<comment type="similarity">
    <text evidence="7">Belongs to the PGAP3 family.</text>
</comment>
<dbReference type="Pfam" id="PF04080">
    <property type="entry name" value="Per1"/>
    <property type="match status" value="1"/>
</dbReference>
<name>A0A1Y1HWM7_KLENI</name>
<accession>A0A1Y1HWM7</accession>
<evidence type="ECO:0000256" key="4">
    <source>
        <dbReference type="ARBA" id="ARBA00022729"/>
    </source>
</evidence>
<dbReference type="AlphaFoldDB" id="A0A1Y1HWM7"/>
<feature type="transmembrane region" description="Helical" evidence="7">
    <location>
        <begin position="269"/>
        <end position="290"/>
    </location>
</feature>
<protein>
    <recommendedName>
        <fullName evidence="7">Post-GPI attachment to proteins factor 3</fullName>
    </recommendedName>
</protein>
<feature type="transmembrane region" description="Helical" evidence="7">
    <location>
        <begin position="184"/>
        <end position="203"/>
    </location>
</feature>
<feature type="transmembrane region" description="Helical" evidence="7">
    <location>
        <begin position="297"/>
        <end position="316"/>
    </location>
</feature>
<dbReference type="Proteomes" id="UP000054558">
    <property type="component" value="Unassembled WGS sequence"/>
</dbReference>
<feature type="chain" id="PRO_5016483661" description="Post-GPI attachment to proteins factor 3" evidence="7">
    <location>
        <begin position="33"/>
        <end position="370"/>
    </location>
</feature>
<dbReference type="PANTHER" id="PTHR13148">
    <property type="entry name" value="PER1-RELATED"/>
    <property type="match status" value="1"/>
</dbReference>
<reference evidence="8 9" key="1">
    <citation type="journal article" date="2014" name="Nat. Commun.">
        <title>Klebsormidium flaccidum genome reveals primary factors for plant terrestrial adaptation.</title>
        <authorList>
            <person name="Hori K."/>
            <person name="Maruyama F."/>
            <person name="Fujisawa T."/>
            <person name="Togashi T."/>
            <person name="Yamamoto N."/>
            <person name="Seo M."/>
            <person name="Sato S."/>
            <person name="Yamada T."/>
            <person name="Mori H."/>
            <person name="Tajima N."/>
            <person name="Moriyama T."/>
            <person name="Ikeuchi M."/>
            <person name="Watanabe M."/>
            <person name="Wada H."/>
            <person name="Kobayashi K."/>
            <person name="Saito M."/>
            <person name="Masuda T."/>
            <person name="Sasaki-Sekimoto Y."/>
            <person name="Mashiguchi K."/>
            <person name="Awai K."/>
            <person name="Shimojima M."/>
            <person name="Masuda S."/>
            <person name="Iwai M."/>
            <person name="Nobusawa T."/>
            <person name="Narise T."/>
            <person name="Kondo S."/>
            <person name="Saito H."/>
            <person name="Sato R."/>
            <person name="Murakawa M."/>
            <person name="Ihara Y."/>
            <person name="Oshima-Yamada Y."/>
            <person name="Ohtaka K."/>
            <person name="Satoh M."/>
            <person name="Sonobe K."/>
            <person name="Ishii M."/>
            <person name="Ohtani R."/>
            <person name="Kanamori-Sato M."/>
            <person name="Honoki R."/>
            <person name="Miyazaki D."/>
            <person name="Mochizuki H."/>
            <person name="Umetsu J."/>
            <person name="Higashi K."/>
            <person name="Shibata D."/>
            <person name="Kamiya Y."/>
            <person name="Sato N."/>
            <person name="Nakamura Y."/>
            <person name="Tabata S."/>
            <person name="Ida S."/>
            <person name="Kurokawa K."/>
            <person name="Ohta H."/>
        </authorList>
    </citation>
    <scope>NUCLEOTIDE SEQUENCE [LARGE SCALE GENOMIC DNA]</scope>
    <source>
        <strain evidence="8 9">NIES-2285</strain>
    </source>
</reference>
<dbReference type="PANTHER" id="PTHR13148:SF0">
    <property type="entry name" value="POST-GPI ATTACHMENT TO PROTEINS FACTOR 3"/>
    <property type="match status" value="1"/>
</dbReference>
<dbReference type="EMBL" id="DF237064">
    <property type="protein sequence ID" value="GAQ82563.1"/>
    <property type="molecule type" value="Genomic_DNA"/>
</dbReference>
<organism evidence="8 9">
    <name type="scientific">Klebsormidium nitens</name>
    <name type="common">Green alga</name>
    <name type="synonym">Ulothrix nitens</name>
    <dbReference type="NCBI Taxonomy" id="105231"/>
    <lineage>
        <taxon>Eukaryota</taxon>
        <taxon>Viridiplantae</taxon>
        <taxon>Streptophyta</taxon>
        <taxon>Klebsormidiophyceae</taxon>
        <taxon>Klebsormidiales</taxon>
        <taxon>Klebsormidiaceae</taxon>
        <taxon>Klebsormidium</taxon>
    </lineage>
</organism>
<dbReference type="GO" id="GO:0000139">
    <property type="term" value="C:Golgi membrane"/>
    <property type="evidence" value="ECO:0007669"/>
    <property type="project" value="UniProtKB-SubCell"/>
</dbReference>
<feature type="transmembrane region" description="Helical" evidence="7">
    <location>
        <begin position="215"/>
        <end position="236"/>
    </location>
</feature>
<feature type="signal peptide" evidence="7">
    <location>
        <begin position="1"/>
        <end position="32"/>
    </location>
</feature>
<keyword evidence="7" id="KW-0333">Golgi apparatus</keyword>
<keyword evidence="5 7" id="KW-1133">Transmembrane helix</keyword>
<feature type="transmembrane region" description="Helical" evidence="7">
    <location>
        <begin position="243"/>
        <end position="263"/>
    </location>
</feature>
<proteinExistence type="inferred from homology"/>
<evidence type="ECO:0000256" key="7">
    <source>
        <dbReference type="RuleBase" id="RU365066"/>
    </source>
</evidence>